<dbReference type="SUPFAM" id="SSF64167">
    <property type="entry name" value="SurE-like"/>
    <property type="match status" value="1"/>
</dbReference>
<dbReference type="PANTHER" id="PTHR30457:SF0">
    <property type="entry name" value="PHOSPHATASE, PUTATIVE (AFU_ORTHOLOGUE AFUA_4G01070)-RELATED"/>
    <property type="match status" value="1"/>
</dbReference>
<evidence type="ECO:0000313" key="6">
    <source>
        <dbReference type="EMBL" id="SZX73050.1"/>
    </source>
</evidence>
<dbReference type="InterPro" id="IPR030048">
    <property type="entry name" value="SurE"/>
</dbReference>
<dbReference type="Pfam" id="PF01975">
    <property type="entry name" value="SurE"/>
    <property type="match status" value="1"/>
</dbReference>
<dbReference type="InterPro" id="IPR002828">
    <property type="entry name" value="SurE-like_Pase/nucleotidase"/>
</dbReference>
<evidence type="ECO:0000313" key="5">
    <source>
        <dbReference type="EMBL" id="SZX60523.1"/>
    </source>
</evidence>
<gene>
    <name evidence="5" type="ORF">BQ4739_LOCUS1062</name>
    <name evidence="6" type="ORF">BQ4739_LOCUS13171</name>
</gene>
<dbReference type="Gene3D" id="3.40.1210.10">
    <property type="entry name" value="Survival protein SurE-like phosphatase/nucleotidase"/>
    <property type="match status" value="1"/>
</dbReference>
<dbReference type="EMBL" id="FNXT01000072">
    <property type="protein sequence ID" value="SZX60523.1"/>
    <property type="molecule type" value="Genomic_DNA"/>
</dbReference>
<evidence type="ECO:0000256" key="3">
    <source>
        <dbReference type="ARBA" id="ARBA00022801"/>
    </source>
</evidence>
<feature type="domain" description="Survival protein SurE-like phosphatase/nucleotidase" evidence="4">
    <location>
        <begin position="11"/>
        <end position="214"/>
    </location>
</feature>
<accession>A0A383W782</accession>
<dbReference type="HAMAP" id="MF_00060">
    <property type="entry name" value="SurE"/>
    <property type="match status" value="1"/>
</dbReference>
<evidence type="ECO:0000313" key="7">
    <source>
        <dbReference type="Proteomes" id="UP000256970"/>
    </source>
</evidence>
<organism evidence="6 7">
    <name type="scientific">Tetradesmus obliquus</name>
    <name type="common">Green alga</name>
    <name type="synonym">Acutodesmus obliquus</name>
    <dbReference type="NCBI Taxonomy" id="3088"/>
    <lineage>
        <taxon>Eukaryota</taxon>
        <taxon>Viridiplantae</taxon>
        <taxon>Chlorophyta</taxon>
        <taxon>core chlorophytes</taxon>
        <taxon>Chlorophyceae</taxon>
        <taxon>CS clade</taxon>
        <taxon>Sphaeropleales</taxon>
        <taxon>Scenedesmaceae</taxon>
        <taxon>Tetradesmus</taxon>
    </lineage>
</organism>
<dbReference type="InterPro" id="IPR036523">
    <property type="entry name" value="SurE-like_sf"/>
</dbReference>
<dbReference type="Proteomes" id="UP000256970">
    <property type="component" value="Unassembled WGS sequence"/>
</dbReference>
<dbReference type="NCBIfam" id="TIGR00087">
    <property type="entry name" value="surE"/>
    <property type="match status" value="1"/>
</dbReference>
<dbReference type="GO" id="GO:0008252">
    <property type="term" value="F:nucleotidase activity"/>
    <property type="evidence" value="ECO:0007669"/>
    <property type="project" value="InterPro"/>
</dbReference>
<evidence type="ECO:0000256" key="2">
    <source>
        <dbReference type="ARBA" id="ARBA00022723"/>
    </source>
</evidence>
<keyword evidence="3" id="KW-0378">Hydrolase</keyword>
<keyword evidence="7" id="KW-1185">Reference proteome</keyword>
<name>A0A383W782_TETOB</name>
<comment type="similarity">
    <text evidence="1">Belongs to the SurE nucleotidase family.</text>
</comment>
<evidence type="ECO:0000259" key="4">
    <source>
        <dbReference type="Pfam" id="PF01975"/>
    </source>
</evidence>
<dbReference type="EMBL" id="FNXT01001183">
    <property type="protein sequence ID" value="SZX73050.1"/>
    <property type="molecule type" value="Genomic_DNA"/>
</dbReference>
<dbReference type="AlphaFoldDB" id="A0A383W782"/>
<reference evidence="6 7" key="1">
    <citation type="submission" date="2016-10" db="EMBL/GenBank/DDBJ databases">
        <authorList>
            <person name="Cai Z."/>
        </authorList>
    </citation>
    <scope>NUCLEOTIDE SEQUENCE [LARGE SCALE GENOMIC DNA]</scope>
</reference>
<dbReference type="GO" id="GO:0046872">
    <property type="term" value="F:metal ion binding"/>
    <property type="evidence" value="ECO:0007669"/>
    <property type="project" value="UniProtKB-KW"/>
</dbReference>
<dbReference type="STRING" id="3088.A0A383W782"/>
<protein>
    <recommendedName>
        <fullName evidence="4">Survival protein SurE-like phosphatase/nucleotidase domain-containing protein</fullName>
    </recommendedName>
</protein>
<proteinExistence type="inferred from homology"/>
<sequence>MAASNGRLPRVLVSNDDGISAPGLRELVLLLSQSGCCDVYVCAPSGERSAQSHAITLGRYLQCYPSEVPGAAAAFAVDGTPADAVMLALNSPVFEGITFDLVASGINRGDNCGLHVIYSGTVGAAREAACKGVPAMALSLADHKAKQQQHYTTPAALAVALIQATLEGLTNGCAHHSRAFEAGCVINVNFPAEAAAAAAAAAGQPAGLALTHQGTGCVFPKFLEVTEPTGPHLPEVDEHTPNLRVFRNYAGAMRDDDSEGSDNWAVSNGWVSVTPLLLRQDVPLRLDATCAVSSSAREAVASIVELAAQKAQLAVRGPVKAAA</sequence>
<evidence type="ECO:0000256" key="1">
    <source>
        <dbReference type="ARBA" id="ARBA00011062"/>
    </source>
</evidence>
<keyword evidence="2" id="KW-0479">Metal-binding</keyword>
<dbReference type="PANTHER" id="PTHR30457">
    <property type="entry name" value="5'-NUCLEOTIDASE SURE"/>
    <property type="match status" value="1"/>
</dbReference>